<proteinExistence type="predicted"/>
<sequence>MEDKLVSYGGQAVIEGVMMRGSKALAIAMRAPDGEIALHVEKLAGIYKTRLAKIPFLRGLVLLWDALGLGMRALTISANIQTGEDEKLEGPALYFALGLSLVFSIGLFFLLPATAGGLAEKYLDWNPWLGNVLEGVVRLLLLVGYVWLVGFMPDIRRVYSYHGAEHKTINAFEDGAELTPEIVAGYSREHPRCGTAFLLTLVLMSILLFSLLGPMSLGWRLVSRVLLLPVLSGLAYEYIKWTAGHLDSKIVQALIRPNMALQLLTTFEPDLEMLEISIASFNAMRDADIEFAL</sequence>
<evidence type="ECO:0000313" key="2">
    <source>
        <dbReference type="EMBL" id="MBC8336340.1"/>
    </source>
</evidence>
<name>A0A8J6NNC8_9CHLR</name>
<evidence type="ECO:0000313" key="3">
    <source>
        <dbReference type="Proteomes" id="UP000614469"/>
    </source>
</evidence>
<comment type="caution">
    <text evidence="2">The sequence shown here is derived from an EMBL/GenBank/DDBJ whole genome shotgun (WGS) entry which is preliminary data.</text>
</comment>
<dbReference type="Proteomes" id="UP000614469">
    <property type="component" value="Unassembled WGS sequence"/>
</dbReference>
<accession>A0A8J6NNC8</accession>
<keyword evidence="1" id="KW-1133">Transmembrane helix</keyword>
<dbReference type="EMBL" id="JACNJN010000156">
    <property type="protein sequence ID" value="MBC8336340.1"/>
    <property type="molecule type" value="Genomic_DNA"/>
</dbReference>
<dbReference type="InterPro" id="IPR010787">
    <property type="entry name" value="DUF1385"/>
</dbReference>
<feature type="transmembrane region" description="Helical" evidence="1">
    <location>
        <begin position="92"/>
        <end position="115"/>
    </location>
</feature>
<dbReference type="PANTHER" id="PTHR42867">
    <property type="entry name" value="MEMBRANE PROTEIN-RELATED"/>
    <property type="match status" value="1"/>
</dbReference>
<gene>
    <name evidence="2" type="ORF">H8E29_13835</name>
</gene>
<protein>
    <submittedName>
        <fullName evidence="2">DUF1385 domain-containing protein</fullName>
    </submittedName>
</protein>
<organism evidence="2 3">
    <name type="scientific">Candidatus Desulfolinea nitratireducens</name>
    <dbReference type="NCBI Taxonomy" id="2841698"/>
    <lineage>
        <taxon>Bacteria</taxon>
        <taxon>Bacillati</taxon>
        <taxon>Chloroflexota</taxon>
        <taxon>Anaerolineae</taxon>
        <taxon>Anaerolineales</taxon>
        <taxon>Anaerolineales incertae sedis</taxon>
        <taxon>Candidatus Desulfolinea</taxon>
    </lineage>
</organism>
<keyword evidence="1" id="KW-0472">Membrane</keyword>
<evidence type="ECO:0000256" key="1">
    <source>
        <dbReference type="SAM" id="Phobius"/>
    </source>
</evidence>
<reference evidence="2 3" key="1">
    <citation type="submission" date="2020-08" db="EMBL/GenBank/DDBJ databases">
        <title>Bridging the membrane lipid divide: bacteria of the FCB group superphylum have the potential to synthesize archaeal ether lipids.</title>
        <authorList>
            <person name="Villanueva L."/>
            <person name="Von Meijenfeldt F.A.B."/>
            <person name="Westbye A.B."/>
            <person name="Yadav S."/>
            <person name="Hopmans E.C."/>
            <person name="Dutilh B.E."/>
            <person name="Sinninghe Damste J.S."/>
        </authorList>
    </citation>
    <scope>NUCLEOTIDE SEQUENCE [LARGE SCALE GENOMIC DNA]</scope>
    <source>
        <strain evidence="2">NIOZ-UU36</strain>
    </source>
</reference>
<dbReference type="PANTHER" id="PTHR42867:SF1">
    <property type="entry name" value="MEMBRANE PROTEIN-RELATED"/>
    <property type="match status" value="1"/>
</dbReference>
<dbReference type="Pfam" id="PF07136">
    <property type="entry name" value="DUF1385"/>
    <property type="match status" value="1"/>
</dbReference>
<feature type="transmembrane region" description="Helical" evidence="1">
    <location>
        <begin position="196"/>
        <end position="215"/>
    </location>
</feature>
<feature type="transmembrane region" description="Helical" evidence="1">
    <location>
        <begin position="135"/>
        <end position="152"/>
    </location>
</feature>
<dbReference type="AlphaFoldDB" id="A0A8J6NNC8"/>
<keyword evidence="1" id="KW-0812">Transmembrane</keyword>